<keyword evidence="1" id="KW-0813">Transport</keyword>
<dbReference type="InterPro" id="IPR008995">
    <property type="entry name" value="Mo/tungstate-bd_C_term_dom"/>
</dbReference>
<dbReference type="InterPro" id="IPR003439">
    <property type="entry name" value="ABC_transporter-like_ATP-bd"/>
</dbReference>
<dbReference type="InterPro" id="IPR003593">
    <property type="entry name" value="AAA+_ATPase"/>
</dbReference>
<feature type="domain" description="ABC transporter" evidence="7">
    <location>
        <begin position="3"/>
        <end position="233"/>
    </location>
</feature>
<keyword evidence="3" id="KW-0547">Nucleotide-binding</keyword>
<protein>
    <submittedName>
        <fullName evidence="8">ABC transporter related protein</fullName>
    </submittedName>
</protein>
<proteinExistence type="predicted"/>
<evidence type="ECO:0000259" key="7">
    <source>
        <dbReference type="PROSITE" id="PS50893"/>
    </source>
</evidence>
<keyword evidence="4" id="KW-0067">ATP-binding</keyword>
<dbReference type="eggNOG" id="COG3842">
    <property type="taxonomic scope" value="Bacteria"/>
</dbReference>
<accession>E3BMW2</accession>
<evidence type="ECO:0000256" key="1">
    <source>
        <dbReference type="ARBA" id="ARBA00022448"/>
    </source>
</evidence>
<dbReference type="InterPro" id="IPR047641">
    <property type="entry name" value="ABC_transpr_MalK/UgpC-like"/>
</dbReference>
<dbReference type="SUPFAM" id="SSF52540">
    <property type="entry name" value="P-loop containing nucleoside triphosphate hydrolases"/>
    <property type="match status" value="1"/>
</dbReference>
<dbReference type="EMBL" id="AEIU01000091">
    <property type="protein sequence ID" value="EFP95588.1"/>
    <property type="molecule type" value="Genomic_DNA"/>
</dbReference>
<dbReference type="GO" id="GO:0016887">
    <property type="term" value="F:ATP hydrolysis activity"/>
    <property type="evidence" value="ECO:0007669"/>
    <property type="project" value="InterPro"/>
</dbReference>
<evidence type="ECO:0000313" key="8">
    <source>
        <dbReference type="EMBL" id="EFP95588.1"/>
    </source>
</evidence>
<evidence type="ECO:0000256" key="4">
    <source>
        <dbReference type="ARBA" id="ARBA00022840"/>
    </source>
</evidence>
<evidence type="ECO:0000256" key="6">
    <source>
        <dbReference type="ARBA" id="ARBA00023136"/>
    </source>
</evidence>
<dbReference type="PROSITE" id="PS50893">
    <property type="entry name" value="ABC_TRANSPORTER_2"/>
    <property type="match status" value="1"/>
</dbReference>
<keyword evidence="5" id="KW-1278">Translocase</keyword>
<dbReference type="InterPro" id="IPR015853">
    <property type="entry name" value="ABC_transpr_FbpC"/>
</dbReference>
<dbReference type="PANTHER" id="PTHR43875">
    <property type="entry name" value="MALTODEXTRIN IMPORT ATP-BINDING PROTEIN MSMX"/>
    <property type="match status" value="1"/>
</dbReference>
<dbReference type="FunFam" id="3.40.50.300:FF:006121">
    <property type="entry name" value="Putative ABC transporter ATP-binding protein MG187"/>
    <property type="match status" value="1"/>
</dbReference>
<dbReference type="GO" id="GO:0015408">
    <property type="term" value="F:ABC-type ferric iron transporter activity"/>
    <property type="evidence" value="ECO:0007669"/>
    <property type="project" value="InterPro"/>
</dbReference>
<dbReference type="GO" id="GO:0005524">
    <property type="term" value="F:ATP binding"/>
    <property type="evidence" value="ECO:0007669"/>
    <property type="project" value="UniProtKB-KW"/>
</dbReference>
<dbReference type="InterPro" id="IPR027417">
    <property type="entry name" value="P-loop_NTPase"/>
</dbReference>
<evidence type="ECO:0000313" key="9">
    <source>
        <dbReference type="Proteomes" id="UP000002943"/>
    </source>
</evidence>
<dbReference type="OrthoDB" id="9802264at2"/>
<dbReference type="GO" id="GO:0055052">
    <property type="term" value="C:ATP-binding cassette (ABC) transporter complex, substrate-binding subunit-containing"/>
    <property type="evidence" value="ECO:0007669"/>
    <property type="project" value="TreeGrafter"/>
</dbReference>
<keyword evidence="9" id="KW-1185">Reference proteome</keyword>
<reference evidence="8 9" key="1">
    <citation type="journal article" date="2012" name="Int. J. Syst. Evol. Microbiol.">
        <title>Vibrio caribbeanicus sp. nov., isolated from the marine sponge Scleritoderma cyanea.</title>
        <authorList>
            <person name="Hoffmann M."/>
            <person name="Monday S.R."/>
            <person name="Allard M.W."/>
            <person name="Strain E.A."/>
            <person name="Whittaker P."/>
            <person name="Naum M."/>
            <person name="McCarthy P.J."/>
            <person name="Lopez J.V."/>
            <person name="Fischer M."/>
            <person name="Brown E.W."/>
        </authorList>
    </citation>
    <scope>NUCLEOTIDE SEQUENCE [LARGE SCALE GENOMIC DNA]</scope>
    <source>
        <strain evidence="8 9">ATCC BAA-2122</strain>
    </source>
</reference>
<dbReference type="InterPro" id="IPR012340">
    <property type="entry name" value="NA-bd_OB-fold"/>
</dbReference>
<keyword evidence="2" id="KW-1003">Cell membrane</keyword>
<dbReference type="SMART" id="SM00382">
    <property type="entry name" value="AAA"/>
    <property type="match status" value="1"/>
</dbReference>
<name>E3BMW2_9VIBR</name>
<organism evidence="8 9">
    <name type="scientific">Vibrio caribbeanicus ATCC BAA-2122</name>
    <dbReference type="NCBI Taxonomy" id="796620"/>
    <lineage>
        <taxon>Bacteria</taxon>
        <taxon>Pseudomonadati</taxon>
        <taxon>Pseudomonadota</taxon>
        <taxon>Gammaproteobacteria</taxon>
        <taxon>Vibrionales</taxon>
        <taxon>Vibrionaceae</taxon>
        <taxon>Vibrio</taxon>
    </lineage>
</organism>
<comment type="caution">
    <text evidence="8">The sequence shown here is derived from an EMBL/GenBank/DDBJ whole genome shotgun (WGS) entry which is preliminary data.</text>
</comment>
<dbReference type="Gene3D" id="2.40.50.100">
    <property type="match status" value="1"/>
</dbReference>
<dbReference type="STRING" id="796620.VIBC2010_10881"/>
<dbReference type="SUPFAM" id="SSF50331">
    <property type="entry name" value="MOP-like"/>
    <property type="match status" value="1"/>
</dbReference>
<dbReference type="CDD" id="cd03259">
    <property type="entry name" value="ABC_Carb_Solutes_like"/>
    <property type="match status" value="1"/>
</dbReference>
<dbReference type="PANTHER" id="PTHR43875:SF15">
    <property type="entry name" value="TREHALOSE IMPORT ATP-BINDING PROTEIN SUGC"/>
    <property type="match status" value="1"/>
</dbReference>
<evidence type="ECO:0000256" key="5">
    <source>
        <dbReference type="ARBA" id="ARBA00022967"/>
    </source>
</evidence>
<dbReference type="Gene3D" id="3.40.50.300">
    <property type="entry name" value="P-loop containing nucleotide triphosphate hydrolases"/>
    <property type="match status" value="1"/>
</dbReference>
<gene>
    <name evidence="8" type="ORF">VIBC2010_10881</name>
</gene>
<dbReference type="Proteomes" id="UP000002943">
    <property type="component" value="Unassembled WGS sequence"/>
</dbReference>
<dbReference type="Gene3D" id="2.40.50.140">
    <property type="entry name" value="Nucleic acid-binding proteins"/>
    <property type="match status" value="1"/>
</dbReference>
<keyword evidence="6" id="KW-0472">Membrane</keyword>
<dbReference type="Pfam" id="PF00005">
    <property type="entry name" value="ABC_tran"/>
    <property type="match status" value="1"/>
</dbReference>
<evidence type="ECO:0000256" key="3">
    <source>
        <dbReference type="ARBA" id="ARBA00022741"/>
    </source>
</evidence>
<sequence length="363" mass="40791">MSLTLEQVSKYVDGEMHISDVNLTFEPGSFNVLLGRTLAGKTSLMRLIAGLDRPSSGRILVNGVDVTGVSVRDRNISMVYQQFINYPNLTVFENIASPLRLSGMSRDEINQRVYQTAEMLRITEHLKKYPLELSGGQQQRTAMARALVKDAEIILFDEPLVNLDYKLREELRQEMRELFQTRHTIAIYATTEPNEALALGGTTTILHEGKVMQSGATASVYHRPDNVGSATLFSEPPINLIRGEVNSNEITFDKSAHFPLNQSLSNLERGEYQFGIRPSHLSLLPKHDDDVELTVQVEVAEISGSETFLHVRNAQLDMVLHLAGVHSYEVDETIKIYIPIHKFYVFGMDDVLVHAPSRNIRGQ</sequence>
<dbReference type="AlphaFoldDB" id="E3BMW2"/>
<evidence type="ECO:0000256" key="2">
    <source>
        <dbReference type="ARBA" id="ARBA00022475"/>
    </source>
</evidence>
<dbReference type="RefSeq" id="WP_009602469.1">
    <property type="nucleotide sequence ID" value="NZ_AEIU01000091.1"/>
</dbReference>